<sequence length="738" mass="83488">MRQNVFLQSKHAFKCIRMRLVPIRRKRQAIIRFLKKDIADLLTNGLDTHAFGRMDGLIIEMNHASCYDMIEQFCQYIGKQLNSLQKQRDCPQETMEAVSTLIFAAARFPDLPELCDLRHTFTERYGNFLEPFVSLEFVQKLDNKLFTNEEKLQAMQCVSEEFLVDFDTKALEIRLWAAPETKHDMLEKDLKTQVELALSLSSIQQKQKGDDDAPSGRKSEATPLGYKKKLEVSLKQQKDVHPVSDGNDQLHENTRRQHMDKSDSKEHSEKPPSDLEMKRRNVKKVLKANEKDCRPCEKELMEAVELDLNGLPKKEFGALEVPETESKKTNPLNVKPKKDSDVEKENERGLGHYNHHHSRPDHRRGHADSGFKALGLENQELGSVNPLSGNTKNKVPPYANLDGATGKDRAEKEENNGFLNARPPQHLAGVGNPVQDRHRVPERAANMRPPYTKPKLNMQTLNDDPAELGAIDYSERDISEQTIRLADKDALRPVSVRRKHAKSPAPVAVYDEVHVNEKVSGRSPSNHRRHTSRQNAADEGYARKGGYRQPHGCNGMDDFAGENVLTAPSGRSRHSARKNGALYTNDHGFIHCHQAEEDETAIDFGNLLPRSTSGHQRHKRRNTDARSGDVDEEERMMDKLLRHYSKKGLDTEFHTAPTNKTANVNGAQTQSQQKGSMNPPGRAISLPVESVRCRPDEDVKVPARSTSLQPDCPRSVHVHPKMPDFDELAARVSALRKA</sequence>
<proteinExistence type="inferred from homology"/>
<feature type="region of interest" description="Disordered" evidence="2">
    <location>
        <begin position="518"/>
        <end position="576"/>
    </location>
</feature>
<feature type="region of interest" description="Disordered" evidence="2">
    <location>
        <begin position="608"/>
        <end position="633"/>
    </location>
</feature>
<dbReference type="OrthoDB" id="29853at2759"/>
<evidence type="ECO:0000256" key="2">
    <source>
        <dbReference type="SAM" id="MobiDB-lite"/>
    </source>
</evidence>
<accession>A0A8J5T824</accession>
<dbReference type="Pfam" id="PF03398">
    <property type="entry name" value="Ist1"/>
    <property type="match status" value="1"/>
</dbReference>
<feature type="region of interest" description="Disordered" evidence="2">
    <location>
        <begin position="317"/>
        <end position="345"/>
    </location>
</feature>
<dbReference type="PANTHER" id="PTHR12161:SF90">
    <property type="entry name" value="OS06G0687000 PROTEIN"/>
    <property type="match status" value="1"/>
</dbReference>
<gene>
    <name evidence="3" type="ORF">GUJ93_ZPchr0006g40722</name>
</gene>
<evidence type="ECO:0000313" key="3">
    <source>
        <dbReference type="EMBL" id="KAG8074843.1"/>
    </source>
</evidence>
<protein>
    <recommendedName>
        <fullName evidence="5">Regulator of Vps4 activity in the MVB pathway protein</fullName>
    </recommendedName>
</protein>
<evidence type="ECO:0008006" key="5">
    <source>
        <dbReference type="Google" id="ProtNLM"/>
    </source>
</evidence>
<comment type="caution">
    <text evidence="3">The sequence shown here is derived from an EMBL/GenBank/DDBJ whole genome shotgun (WGS) entry which is preliminary data.</text>
</comment>
<feature type="region of interest" description="Disordered" evidence="2">
    <location>
        <begin position="350"/>
        <end position="369"/>
    </location>
</feature>
<comment type="similarity">
    <text evidence="1">Belongs to the IST1 family.</text>
</comment>
<dbReference type="Proteomes" id="UP000729402">
    <property type="component" value="Unassembled WGS sequence"/>
</dbReference>
<name>A0A8J5T824_ZIZPA</name>
<evidence type="ECO:0000256" key="1">
    <source>
        <dbReference type="ARBA" id="ARBA00005536"/>
    </source>
</evidence>
<reference evidence="3" key="2">
    <citation type="submission" date="2021-02" db="EMBL/GenBank/DDBJ databases">
        <authorList>
            <person name="Kimball J.A."/>
            <person name="Haas M.W."/>
            <person name="Macchietto M."/>
            <person name="Kono T."/>
            <person name="Duquette J."/>
            <person name="Shao M."/>
        </authorList>
    </citation>
    <scope>NUCLEOTIDE SEQUENCE</scope>
    <source>
        <tissue evidence="3">Fresh leaf tissue</tissue>
    </source>
</reference>
<feature type="region of interest" description="Disordered" evidence="2">
    <location>
        <begin position="654"/>
        <end position="686"/>
    </location>
</feature>
<evidence type="ECO:0000313" key="4">
    <source>
        <dbReference type="Proteomes" id="UP000729402"/>
    </source>
</evidence>
<dbReference type="AlphaFoldDB" id="A0A8J5T824"/>
<dbReference type="EMBL" id="JAAALK010000283">
    <property type="protein sequence ID" value="KAG8074843.1"/>
    <property type="molecule type" value="Genomic_DNA"/>
</dbReference>
<feature type="compositionally biased region" description="Basic and acidic residues" evidence="2">
    <location>
        <begin position="336"/>
        <end position="345"/>
    </location>
</feature>
<feature type="compositionally biased region" description="Basic residues" evidence="2">
    <location>
        <begin position="353"/>
        <end position="365"/>
    </location>
</feature>
<feature type="region of interest" description="Disordered" evidence="2">
    <location>
        <begin position="202"/>
        <end position="281"/>
    </location>
</feature>
<keyword evidence="4" id="KW-1185">Reference proteome</keyword>
<dbReference type="InterPro" id="IPR005061">
    <property type="entry name" value="Ist1"/>
</dbReference>
<feature type="compositionally biased region" description="Polar residues" evidence="2">
    <location>
        <begin position="656"/>
        <end position="676"/>
    </location>
</feature>
<organism evidence="3 4">
    <name type="scientific">Zizania palustris</name>
    <name type="common">Northern wild rice</name>
    <dbReference type="NCBI Taxonomy" id="103762"/>
    <lineage>
        <taxon>Eukaryota</taxon>
        <taxon>Viridiplantae</taxon>
        <taxon>Streptophyta</taxon>
        <taxon>Embryophyta</taxon>
        <taxon>Tracheophyta</taxon>
        <taxon>Spermatophyta</taxon>
        <taxon>Magnoliopsida</taxon>
        <taxon>Liliopsida</taxon>
        <taxon>Poales</taxon>
        <taxon>Poaceae</taxon>
        <taxon>BOP clade</taxon>
        <taxon>Oryzoideae</taxon>
        <taxon>Oryzeae</taxon>
        <taxon>Zizaniinae</taxon>
        <taxon>Zizania</taxon>
    </lineage>
</organism>
<dbReference type="GO" id="GO:0015031">
    <property type="term" value="P:protein transport"/>
    <property type="evidence" value="ECO:0007669"/>
    <property type="project" value="InterPro"/>
</dbReference>
<reference evidence="3" key="1">
    <citation type="journal article" date="2021" name="bioRxiv">
        <title>Whole Genome Assembly and Annotation of Northern Wild Rice, Zizania palustris L., Supports a Whole Genome Duplication in the Zizania Genus.</title>
        <authorList>
            <person name="Haas M."/>
            <person name="Kono T."/>
            <person name="Macchietto M."/>
            <person name="Millas R."/>
            <person name="McGilp L."/>
            <person name="Shao M."/>
            <person name="Duquette J."/>
            <person name="Hirsch C.N."/>
            <person name="Kimball J."/>
        </authorList>
    </citation>
    <scope>NUCLEOTIDE SEQUENCE</scope>
    <source>
        <tissue evidence="3">Fresh leaf tissue</tissue>
    </source>
</reference>
<feature type="compositionally biased region" description="Basic and acidic residues" evidence="2">
    <location>
        <begin position="228"/>
        <end position="279"/>
    </location>
</feature>
<dbReference type="PANTHER" id="PTHR12161">
    <property type="entry name" value="IST1 FAMILY MEMBER"/>
    <property type="match status" value="1"/>
</dbReference>
<dbReference type="FunFam" id="1.20.1260.60:FF:000002">
    <property type="entry name" value="Vacuolar protein sorting-associated protein IST1"/>
    <property type="match status" value="1"/>
</dbReference>
<feature type="compositionally biased region" description="Basic and acidic residues" evidence="2">
    <location>
        <begin position="207"/>
        <end position="220"/>
    </location>
</feature>